<protein>
    <submittedName>
        <fullName evidence="2">ORF18</fullName>
    </submittedName>
</protein>
<keyword evidence="3" id="KW-1185">Reference proteome</keyword>
<evidence type="ECO:0000313" key="2">
    <source>
        <dbReference type="EMBL" id="AGY30701.1"/>
    </source>
</evidence>
<dbReference type="GeneID" id="65099368"/>
<evidence type="ECO:0000256" key="1">
    <source>
        <dbReference type="ARBA" id="ARBA00005714"/>
    </source>
</evidence>
<dbReference type="EMBL" id="KF703446">
    <property type="protein sequence ID" value="AGY30701.1"/>
    <property type="molecule type" value="Genomic_DNA"/>
</dbReference>
<organism evidence="2 3">
    <name type="scientific">Retroperitoneal fibromatosis-associated herpesvirus</name>
    <dbReference type="NCBI Taxonomy" id="111469"/>
    <lineage>
        <taxon>Viruses</taxon>
        <taxon>Duplodnaviria</taxon>
        <taxon>Heunggongvirae</taxon>
        <taxon>Peploviricota</taxon>
        <taxon>Herviviricetes</taxon>
        <taxon>Herpesvirales</taxon>
        <taxon>Orthoherpesviridae</taxon>
        <taxon>Gammaherpesvirinae</taxon>
        <taxon>Rhadinovirus</taxon>
        <taxon>Rhadinovirus macacinegamma8</taxon>
        <taxon>Macacine gammaherpesvirus 8</taxon>
    </lineage>
</organism>
<proteinExistence type="inferred from homology"/>
<name>U5NIU6_9GAMA</name>
<dbReference type="Proteomes" id="UP000134372">
    <property type="component" value="Segment"/>
</dbReference>
<comment type="similarity">
    <text evidence="1">Belongs to the herpesviridae UL79 family.</text>
</comment>
<dbReference type="RefSeq" id="YP_010084382.1">
    <property type="nucleotide sequence ID" value="NC_055135.1"/>
</dbReference>
<dbReference type="InterPro" id="IPR004290">
    <property type="entry name" value="Herpes_UL79"/>
</dbReference>
<accession>U5NIU6</accession>
<reference evidence="2 3" key="1">
    <citation type="journal article" date="2013" name="J. Virol.">
        <title>Next-Generation Sequence Analysis of the Genome of RFHVMn, the Macaque Homolog of Kaposi's Sarcoma (KS)-Associated Herpesvirus, from a KS-Like Tumor of a Pig-Tailed Macaque.</title>
        <authorList>
            <person name="Bruce A.G."/>
            <person name="Ryan J.T."/>
            <person name="Thomas M.J."/>
            <person name="Peng X."/>
            <person name="Grundhoff A."/>
            <person name="Tsai C.C."/>
            <person name="Rose T.M."/>
        </authorList>
    </citation>
    <scope>NUCLEOTIDE SEQUENCE [LARGE SCALE GENOMIC DNA]</scope>
    <source>
        <strain evidence="2">RFHVMnM78114</strain>
    </source>
</reference>
<sequence length="255" mass="28594">MLGRHVCESPSLTPGLRKLLWRCLHGKNLNTFHPQELRFLHLVLCEMYNFTLNVYLMREAVACAGTHDTAVLARKVPVEMWKLVYDGLLAMGVDKLSLLRGTWRDALWLHLHDHGKLLKGLADFLFRRLGVTHSVKIAPENLGDGNFLFNLGGALPCRMLLVLGYCLHFWGRADHEPWVRFFAGKVFVTYLILRGYVGLPRSLLLWASETGYTGPVEAVCQDISAMHGIVALSDDLVAPGPDQLAYLGVFDNNAI</sequence>
<dbReference type="KEGG" id="vg:65099368"/>
<evidence type="ECO:0000313" key="3">
    <source>
        <dbReference type="Proteomes" id="UP000134372"/>
    </source>
</evidence>
<dbReference type="Pfam" id="PF03049">
    <property type="entry name" value="Herpes_UL79"/>
    <property type="match status" value="1"/>
</dbReference>